<comment type="similarity">
    <text evidence="1">Belongs to the short-chain dehydrogenases/reductases (SDR) family.</text>
</comment>
<dbReference type="Gene3D" id="3.40.50.720">
    <property type="entry name" value="NAD(P)-binding Rossmann-like Domain"/>
    <property type="match status" value="1"/>
</dbReference>
<keyword evidence="3" id="KW-1185">Reference proteome</keyword>
<dbReference type="SUPFAM" id="SSF51735">
    <property type="entry name" value="NAD(P)-binding Rossmann-fold domains"/>
    <property type="match status" value="1"/>
</dbReference>
<organism evidence="2 3">
    <name type="scientific">Nyssa sinensis</name>
    <dbReference type="NCBI Taxonomy" id="561372"/>
    <lineage>
        <taxon>Eukaryota</taxon>
        <taxon>Viridiplantae</taxon>
        <taxon>Streptophyta</taxon>
        <taxon>Embryophyta</taxon>
        <taxon>Tracheophyta</taxon>
        <taxon>Spermatophyta</taxon>
        <taxon>Magnoliopsida</taxon>
        <taxon>eudicotyledons</taxon>
        <taxon>Gunneridae</taxon>
        <taxon>Pentapetalae</taxon>
        <taxon>asterids</taxon>
        <taxon>Cornales</taxon>
        <taxon>Nyssaceae</taxon>
        <taxon>Nyssa</taxon>
    </lineage>
</organism>
<evidence type="ECO:0000313" key="2">
    <source>
        <dbReference type="EMBL" id="KAA8549037.1"/>
    </source>
</evidence>
<proteinExistence type="inferred from homology"/>
<gene>
    <name evidence="2" type="ORF">F0562_000721</name>
</gene>
<dbReference type="PANTHER" id="PTHR42820">
    <property type="entry name" value="SHORT-CHAIN DEHYDROGENASE REDUCTASE"/>
    <property type="match status" value="1"/>
</dbReference>
<evidence type="ECO:0000256" key="1">
    <source>
        <dbReference type="ARBA" id="ARBA00006484"/>
    </source>
</evidence>
<protein>
    <submittedName>
        <fullName evidence="2">Uncharacterized protein</fullName>
    </submittedName>
</protein>
<dbReference type="Pfam" id="PF00106">
    <property type="entry name" value="adh_short"/>
    <property type="match status" value="1"/>
</dbReference>
<reference evidence="2 3" key="1">
    <citation type="submission" date="2019-09" db="EMBL/GenBank/DDBJ databases">
        <title>A chromosome-level genome assembly of the Chinese tupelo Nyssa sinensis.</title>
        <authorList>
            <person name="Yang X."/>
            <person name="Kang M."/>
            <person name="Yang Y."/>
            <person name="Xiong H."/>
            <person name="Wang M."/>
            <person name="Zhang Z."/>
            <person name="Wang Z."/>
            <person name="Wu H."/>
            <person name="Ma T."/>
            <person name="Liu J."/>
            <person name="Xi Z."/>
        </authorList>
    </citation>
    <scope>NUCLEOTIDE SEQUENCE [LARGE SCALE GENOMIC DNA]</scope>
    <source>
        <strain evidence="2">J267</strain>
        <tissue evidence="2">Leaf</tissue>
    </source>
</reference>
<dbReference type="PANTHER" id="PTHR42820:SF16">
    <property type="entry name" value="SHORT-CHAIN DEHYDROGENASE REDUCTASE 3B"/>
    <property type="match status" value="1"/>
</dbReference>
<name>A0A5J5C554_9ASTE</name>
<dbReference type="InterPro" id="IPR036291">
    <property type="entry name" value="NAD(P)-bd_dom_sf"/>
</dbReference>
<dbReference type="Proteomes" id="UP000325577">
    <property type="component" value="Linkage Group LG0"/>
</dbReference>
<dbReference type="AlphaFoldDB" id="A0A5J5C554"/>
<dbReference type="InterPro" id="IPR002347">
    <property type="entry name" value="SDR_fam"/>
</dbReference>
<accession>A0A5J5C554</accession>
<dbReference type="OrthoDB" id="294295at2759"/>
<evidence type="ECO:0000313" key="3">
    <source>
        <dbReference type="Proteomes" id="UP000325577"/>
    </source>
</evidence>
<sequence length="84" mass="9076">MSKPRLEGKIAIITGAASGIGEATAKLFAENGAFVIIADIQDELGLQVVASIGADKASYKHCDVRDEKQVEESSFLRHGEIWHH</sequence>
<dbReference type="EMBL" id="CM018031">
    <property type="protein sequence ID" value="KAA8549037.1"/>
    <property type="molecule type" value="Genomic_DNA"/>
</dbReference>